<dbReference type="AlphaFoldDB" id="A0A7W6CBY2"/>
<sequence>MKNAPIEIEIKLNASPAMLAALERHPCLAGSGRSGRFITTYFDTSDRLLEQAGISLRIRSRPGKREQTAKVMSLPCGTVHREEWTTSLTGKMPQIETFPAPIRERLCRILGHNDVRPTSISRITRLTRHIQAGDSSVEVDFDTGTLAAGDQTEQVCELELELVKGRLRDLLRLALDLPLGPDLQWSVVSKSKRCAWRTCANGHMERAAQEPILSEAMNVTEGFHAIGWNCLYQLLANYPLVVASGHHEAIHQCRIAIRRMRVAFDLFGQCLPERERHRLKAGIKAVGGVLGKARDLHVLHLRLMEHAEDAGAQAVLAVIDKAQGEAVQEAARVLASTSFQRLLFELALSIETGNPGNREGDLPLGPFAAQCLSRKRHQLVFEDRRIDALGRRKIHRLRIRAKDMRYSACFFRSLWPKSAEKSGKKPFISCLERLQDKLGKLHDHAITSDRFGLFADNPDPIATAQMAAELKRLLSLQNGNCEKLIRQADEALAHVRGAARWWLA</sequence>
<dbReference type="InterPro" id="IPR039013">
    <property type="entry name" value="YgiF"/>
</dbReference>
<evidence type="ECO:0000313" key="4">
    <source>
        <dbReference type="Proteomes" id="UP000548867"/>
    </source>
</evidence>
<protein>
    <submittedName>
        <fullName evidence="3">Inorganic triphosphatase YgiF</fullName>
    </submittedName>
</protein>
<dbReference type="InterPro" id="IPR007899">
    <property type="entry name" value="CHAD_dom"/>
</dbReference>
<dbReference type="Proteomes" id="UP000548867">
    <property type="component" value="Unassembled WGS sequence"/>
</dbReference>
<proteinExistence type="predicted"/>
<dbReference type="Pfam" id="PF05235">
    <property type="entry name" value="CHAD"/>
    <property type="match status" value="1"/>
</dbReference>
<dbReference type="SMART" id="SM01118">
    <property type="entry name" value="CYTH"/>
    <property type="match status" value="1"/>
</dbReference>
<reference evidence="3 4" key="1">
    <citation type="submission" date="2020-08" db="EMBL/GenBank/DDBJ databases">
        <title>Genomic Encyclopedia of Type Strains, Phase IV (KMG-IV): sequencing the most valuable type-strain genomes for metagenomic binning, comparative biology and taxonomic classification.</title>
        <authorList>
            <person name="Goeker M."/>
        </authorList>
    </citation>
    <scope>NUCLEOTIDE SEQUENCE [LARGE SCALE GENOMIC DNA]</scope>
    <source>
        <strain evidence="3 4">DSM 27057</strain>
    </source>
</reference>
<dbReference type="RefSeq" id="WP_183622655.1">
    <property type="nucleotide sequence ID" value="NZ_JACIDX010000002.1"/>
</dbReference>
<dbReference type="Gene3D" id="1.40.20.10">
    <property type="entry name" value="CHAD domain"/>
    <property type="match status" value="1"/>
</dbReference>
<organism evidence="3 4">
    <name type="scientific">Novosphingobium sediminicola</name>
    <dbReference type="NCBI Taxonomy" id="563162"/>
    <lineage>
        <taxon>Bacteria</taxon>
        <taxon>Pseudomonadati</taxon>
        <taxon>Pseudomonadota</taxon>
        <taxon>Alphaproteobacteria</taxon>
        <taxon>Sphingomonadales</taxon>
        <taxon>Sphingomonadaceae</taxon>
        <taxon>Novosphingobium</taxon>
    </lineage>
</organism>
<evidence type="ECO:0000259" key="2">
    <source>
        <dbReference type="PROSITE" id="PS51708"/>
    </source>
</evidence>
<dbReference type="GO" id="GO:0050355">
    <property type="term" value="F:inorganic triphosphate phosphatase activity"/>
    <property type="evidence" value="ECO:0007669"/>
    <property type="project" value="InterPro"/>
</dbReference>
<keyword evidence="4" id="KW-1185">Reference proteome</keyword>
<dbReference type="EMBL" id="JACIDX010000002">
    <property type="protein sequence ID" value="MBB3953759.1"/>
    <property type="molecule type" value="Genomic_DNA"/>
</dbReference>
<dbReference type="SUPFAM" id="SSF55154">
    <property type="entry name" value="CYTH-like phosphatases"/>
    <property type="match status" value="1"/>
</dbReference>
<gene>
    <name evidence="3" type="ORF">GGR38_000686</name>
</gene>
<feature type="domain" description="CHAD" evidence="2">
    <location>
        <begin position="216"/>
        <end position="504"/>
    </location>
</feature>
<dbReference type="InterPro" id="IPR038186">
    <property type="entry name" value="CHAD_dom_sf"/>
</dbReference>
<dbReference type="PROSITE" id="PS51708">
    <property type="entry name" value="CHAD"/>
    <property type="match status" value="1"/>
</dbReference>
<dbReference type="PANTHER" id="PTHR39569:SF1">
    <property type="entry name" value="INORGANIC TRIPHOSPHATASE"/>
    <property type="match status" value="1"/>
</dbReference>
<dbReference type="InterPro" id="IPR033469">
    <property type="entry name" value="CYTH-like_dom_sf"/>
</dbReference>
<accession>A0A7W6CBY2</accession>
<dbReference type="PANTHER" id="PTHR39569">
    <property type="entry name" value="INORGANIC TRIPHOSPHATASE"/>
    <property type="match status" value="1"/>
</dbReference>
<evidence type="ECO:0000313" key="3">
    <source>
        <dbReference type="EMBL" id="MBB3953759.1"/>
    </source>
</evidence>
<feature type="domain" description="CYTH" evidence="1">
    <location>
        <begin position="5"/>
        <end position="193"/>
    </location>
</feature>
<dbReference type="InterPro" id="IPR023577">
    <property type="entry name" value="CYTH_domain"/>
</dbReference>
<dbReference type="SMART" id="SM00880">
    <property type="entry name" value="CHAD"/>
    <property type="match status" value="1"/>
</dbReference>
<name>A0A7W6CBY2_9SPHN</name>
<dbReference type="Gene3D" id="2.40.320.10">
    <property type="entry name" value="Hypothetical Protein Pfu-838710-001"/>
    <property type="match status" value="1"/>
</dbReference>
<dbReference type="Pfam" id="PF01928">
    <property type="entry name" value="CYTH"/>
    <property type="match status" value="1"/>
</dbReference>
<comment type="caution">
    <text evidence="3">The sequence shown here is derived from an EMBL/GenBank/DDBJ whole genome shotgun (WGS) entry which is preliminary data.</text>
</comment>
<dbReference type="GO" id="GO:0046872">
    <property type="term" value="F:metal ion binding"/>
    <property type="evidence" value="ECO:0007669"/>
    <property type="project" value="TreeGrafter"/>
</dbReference>
<evidence type="ECO:0000259" key="1">
    <source>
        <dbReference type="PROSITE" id="PS51707"/>
    </source>
</evidence>
<dbReference type="PROSITE" id="PS51707">
    <property type="entry name" value="CYTH"/>
    <property type="match status" value="1"/>
</dbReference>